<evidence type="ECO:0000256" key="5">
    <source>
        <dbReference type="ARBA" id="ARBA00023136"/>
    </source>
</evidence>
<proteinExistence type="predicted"/>
<dbReference type="NCBIfam" id="NF005962">
    <property type="entry name" value="PRK08049.1"/>
    <property type="match status" value="1"/>
</dbReference>
<reference evidence="9" key="2">
    <citation type="submission" date="2015-06" db="EMBL/GenBank/DDBJ databases">
        <authorList>
            <person name="Urmite Genomes"/>
        </authorList>
    </citation>
    <scope>NUCLEOTIDE SEQUENCE [LARGE SCALE GENOMIC DNA]</scope>
    <source>
        <strain evidence="9">CSUR P1867</strain>
    </source>
</reference>
<evidence type="ECO:0000256" key="2">
    <source>
        <dbReference type="ARBA" id="ARBA00022475"/>
    </source>
</evidence>
<dbReference type="InterPro" id="IPR005598">
    <property type="entry name" value="ATP_synth_I"/>
</dbReference>
<feature type="transmembrane region" description="Helical" evidence="6">
    <location>
        <begin position="72"/>
        <end position="95"/>
    </location>
</feature>
<name>A0A0G4QIX7_9GAMM</name>
<keyword evidence="2" id="KW-1003">Cell membrane</keyword>
<evidence type="ECO:0000313" key="7">
    <source>
        <dbReference type="EMBL" id="CRL65660.1"/>
    </source>
</evidence>
<reference evidence="8 10" key="3">
    <citation type="submission" date="2020-12" db="EMBL/GenBank/DDBJ databases">
        <title>Enhanced detection system for hospital associated transmission using whole genome sequencing surveillance.</title>
        <authorList>
            <person name="Harrison L.H."/>
            <person name="Van Tyne D."/>
            <person name="Marsh J.W."/>
            <person name="Griffith M.P."/>
            <person name="Snyder D.J."/>
            <person name="Cooper V.S."/>
            <person name="Mustapha M."/>
        </authorList>
    </citation>
    <scope>NUCLEOTIDE SEQUENCE [LARGE SCALE GENOMIC DNA]</scope>
    <source>
        <strain evidence="8 10">PR00195</strain>
    </source>
</reference>
<evidence type="ECO:0000256" key="6">
    <source>
        <dbReference type="SAM" id="Phobius"/>
    </source>
</evidence>
<dbReference type="EMBL" id="JAEKCB010000007">
    <property type="protein sequence ID" value="MBJ2118705.1"/>
    <property type="molecule type" value="Genomic_DNA"/>
</dbReference>
<keyword evidence="3 6" id="KW-0812">Transmembrane</keyword>
<keyword evidence="4 6" id="KW-1133">Transmembrane helix</keyword>
<evidence type="ECO:0000313" key="8">
    <source>
        <dbReference type="EMBL" id="MBJ2118705.1"/>
    </source>
</evidence>
<organism evidence="7 9">
    <name type="scientific">Proteus penneri</name>
    <dbReference type="NCBI Taxonomy" id="102862"/>
    <lineage>
        <taxon>Bacteria</taxon>
        <taxon>Pseudomonadati</taxon>
        <taxon>Pseudomonadota</taxon>
        <taxon>Gammaproteobacteria</taxon>
        <taxon>Enterobacterales</taxon>
        <taxon>Morganellaceae</taxon>
        <taxon>Proteus</taxon>
    </lineage>
</organism>
<keyword evidence="5 6" id="KW-0472">Membrane</keyword>
<evidence type="ECO:0000256" key="1">
    <source>
        <dbReference type="ARBA" id="ARBA00004651"/>
    </source>
</evidence>
<evidence type="ECO:0000256" key="4">
    <source>
        <dbReference type="ARBA" id="ARBA00022989"/>
    </source>
</evidence>
<protein>
    <submittedName>
        <fullName evidence="7">ATP synthase protein I</fullName>
    </submittedName>
    <submittedName>
        <fullName evidence="8">F0F1 ATP synthase subunit I</fullName>
    </submittedName>
</protein>
<dbReference type="Pfam" id="PF03899">
    <property type="entry name" value="ATP-synt_I"/>
    <property type="match status" value="1"/>
</dbReference>
<feature type="transmembrane region" description="Helical" evidence="6">
    <location>
        <begin position="12"/>
        <end position="31"/>
    </location>
</feature>
<evidence type="ECO:0000313" key="9">
    <source>
        <dbReference type="Proteomes" id="UP000183920"/>
    </source>
</evidence>
<dbReference type="AlphaFoldDB" id="A0A0G4QIX7"/>
<accession>A0A0G4QIX7</accession>
<keyword evidence="10" id="KW-1185">Reference proteome</keyword>
<dbReference type="Proteomes" id="UP000183920">
    <property type="component" value="Unassembled WGS sequence"/>
</dbReference>
<evidence type="ECO:0000256" key="3">
    <source>
        <dbReference type="ARBA" id="ARBA00022692"/>
    </source>
</evidence>
<comment type="subcellular location">
    <subcellularLocation>
        <location evidence="1">Cell membrane</location>
        <topology evidence="1">Multi-pass membrane protein</topology>
    </subcellularLocation>
</comment>
<evidence type="ECO:0000313" key="10">
    <source>
        <dbReference type="Proteomes" id="UP000619976"/>
    </source>
</evidence>
<dbReference type="GO" id="GO:0005886">
    <property type="term" value="C:plasma membrane"/>
    <property type="evidence" value="ECO:0007669"/>
    <property type="project" value="UniProtKB-SubCell"/>
</dbReference>
<feature type="transmembrane region" description="Helical" evidence="6">
    <location>
        <begin position="37"/>
        <end position="60"/>
    </location>
</feature>
<dbReference type="RefSeq" id="WP_072065228.1">
    <property type="nucleotide sequence ID" value="NZ_CP059690.1"/>
</dbReference>
<dbReference type="Proteomes" id="UP000619976">
    <property type="component" value="Unassembled WGS sequence"/>
</dbReference>
<feature type="transmembrane region" description="Helical" evidence="6">
    <location>
        <begin position="101"/>
        <end position="123"/>
    </location>
</feature>
<dbReference type="GeneID" id="76524690"/>
<gene>
    <name evidence="7" type="primary">atpI</name>
    <name evidence="7" type="ORF">BN1804_03615</name>
    <name evidence="8" type="ORF">JFQ69_13675</name>
</gene>
<sequence>MSVSLYNGKVALKLLFLQFMTFVILSASFLLKSTDWSFSAFLGGLACWLPNIAFLLLMRLQKVNEEKAPVRINWLFAFSEGLKVILSITLLIVALGVFKAAFAPLVMTYLAVLVMQVVAPAVING</sequence>
<dbReference type="EMBL" id="CVRY01000010">
    <property type="protein sequence ID" value="CRL65660.1"/>
    <property type="molecule type" value="Genomic_DNA"/>
</dbReference>
<reference evidence="7" key="1">
    <citation type="submission" date="2015-06" db="EMBL/GenBank/DDBJ databases">
        <authorList>
            <person name="Urmite Genomes Urmite Genomes"/>
        </authorList>
    </citation>
    <scope>NUCLEOTIDE SEQUENCE [LARGE SCALE GENOMIC DNA]</scope>
    <source>
        <strain evidence="7">CSUR P1867</strain>
    </source>
</reference>